<dbReference type="InterPro" id="IPR003594">
    <property type="entry name" value="HATPase_dom"/>
</dbReference>
<dbReference type="PANTHER" id="PTHR43711:SF1">
    <property type="entry name" value="HISTIDINE KINASE 1"/>
    <property type="match status" value="1"/>
</dbReference>
<protein>
    <recommendedName>
        <fullName evidence="2">histidine kinase</fullName>
        <ecNumber evidence="2">2.7.13.3</ecNumber>
    </recommendedName>
</protein>
<evidence type="ECO:0000256" key="7">
    <source>
        <dbReference type="SAM" id="Coils"/>
    </source>
</evidence>
<keyword evidence="7" id="KW-0175">Coiled coil</keyword>
<dbReference type="Gene3D" id="3.30.450.40">
    <property type="match status" value="1"/>
</dbReference>
<dbReference type="PRINTS" id="PR00344">
    <property type="entry name" value="BCTRLSENSOR"/>
</dbReference>
<dbReference type="PANTHER" id="PTHR43711">
    <property type="entry name" value="TWO-COMPONENT HISTIDINE KINASE"/>
    <property type="match status" value="1"/>
</dbReference>
<dbReference type="EMBL" id="JAPFPW010000009">
    <property type="protein sequence ID" value="MCW7754083.1"/>
    <property type="molecule type" value="Genomic_DNA"/>
</dbReference>
<keyword evidence="3" id="KW-0597">Phosphoprotein</keyword>
<dbReference type="InterPro" id="IPR005467">
    <property type="entry name" value="His_kinase_dom"/>
</dbReference>
<dbReference type="EC" id="2.7.13.3" evidence="2"/>
<dbReference type="InterPro" id="IPR036097">
    <property type="entry name" value="HisK_dim/P_sf"/>
</dbReference>
<dbReference type="InterPro" id="IPR003018">
    <property type="entry name" value="GAF"/>
</dbReference>
<proteinExistence type="predicted"/>
<dbReference type="Gene3D" id="1.10.287.130">
    <property type="match status" value="1"/>
</dbReference>
<evidence type="ECO:0000256" key="5">
    <source>
        <dbReference type="ARBA" id="ARBA00022777"/>
    </source>
</evidence>
<dbReference type="RefSeq" id="WP_265425003.1">
    <property type="nucleotide sequence ID" value="NZ_JAPFPW010000009.1"/>
</dbReference>
<evidence type="ECO:0000256" key="3">
    <source>
        <dbReference type="ARBA" id="ARBA00022553"/>
    </source>
</evidence>
<dbReference type="InterPro" id="IPR036890">
    <property type="entry name" value="HATPase_C_sf"/>
</dbReference>
<dbReference type="InterPro" id="IPR004358">
    <property type="entry name" value="Sig_transdc_His_kin-like_C"/>
</dbReference>
<dbReference type="Gene3D" id="3.30.565.10">
    <property type="entry name" value="Histidine kinase-like ATPase, C-terminal domain"/>
    <property type="match status" value="1"/>
</dbReference>
<organism evidence="9 10">
    <name type="scientific">Desulfobotulus pelophilus</name>
    <dbReference type="NCBI Taxonomy" id="2823377"/>
    <lineage>
        <taxon>Bacteria</taxon>
        <taxon>Pseudomonadati</taxon>
        <taxon>Thermodesulfobacteriota</taxon>
        <taxon>Desulfobacteria</taxon>
        <taxon>Desulfobacterales</taxon>
        <taxon>Desulfobacteraceae</taxon>
        <taxon>Desulfobotulus</taxon>
    </lineage>
</organism>
<sequence length="416" mass="47243">MHKDQNILETLALITSISSSASLDDHQKLQHLLEALCLLVKTEKASIMFKRGNRFLEVVASTRPEIIGLRQPVSSDSPSCWVIRNKKALYMDKDTLNPGISFKGGYKTDVFFLVPIFSANRVMGVLSMTDKEGDGSFSVKDREIILQLAGLIISAIENHRLNERLKKQRRQLEKKNKQLREYERIRQEFFNLLVHDLKAPIAEVVANLDILSYTTKEDNLSFVEAAQSSCETMFRMISNLLDITRLENKMIQLIPERLEAADLLKEALSMIHGQARIRQISIRNAMESEETPSPHFIGDRGLLLRVFQNLLTNAIAHSPDQSTITAGYWTENGTILFYIDDEGPGIAPENREKIFDKYMQIGNRNRTQGHSTGLGLNFCYLAIKAHKGTIFMVASETEGSSFRFTLPVIQEIKDFY</sequence>
<dbReference type="SUPFAM" id="SSF55874">
    <property type="entry name" value="ATPase domain of HSP90 chaperone/DNA topoisomerase II/histidine kinase"/>
    <property type="match status" value="1"/>
</dbReference>
<dbReference type="SMART" id="SM00065">
    <property type="entry name" value="GAF"/>
    <property type="match status" value="1"/>
</dbReference>
<keyword evidence="9" id="KW-0067">ATP-binding</keyword>
<evidence type="ECO:0000256" key="2">
    <source>
        <dbReference type="ARBA" id="ARBA00012438"/>
    </source>
</evidence>
<comment type="caution">
    <text evidence="9">The sequence shown here is derived from an EMBL/GenBank/DDBJ whole genome shotgun (WGS) entry which is preliminary data.</text>
</comment>
<evidence type="ECO:0000313" key="9">
    <source>
        <dbReference type="EMBL" id="MCW7754083.1"/>
    </source>
</evidence>
<dbReference type="SMART" id="SM00388">
    <property type="entry name" value="HisKA"/>
    <property type="match status" value="1"/>
</dbReference>
<gene>
    <name evidence="9" type="ORF">OOT00_08795</name>
</gene>
<evidence type="ECO:0000256" key="4">
    <source>
        <dbReference type="ARBA" id="ARBA00022679"/>
    </source>
</evidence>
<keyword evidence="4" id="KW-0808">Transferase</keyword>
<dbReference type="InterPro" id="IPR029016">
    <property type="entry name" value="GAF-like_dom_sf"/>
</dbReference>
<feature type="domain" description="Histidine kinase" evidence="8">
    <location>
        <begin position="192"/>
        <end position="410"/>
    </location>
</feature>
<dbReference type="SUPFAM" id="SSF55781">
    <property type="entry name" value="GAF domain-like"/>
    <property type="match status" value="1"/>
</dbReference>
<dbReference type="InterPro" id="IPR050736">
    <property type="entry name" value="Sensor_HK_Regulatory"/>
</dbReference>
<accession>A0ABT3N9E7</accession>
<keyword evidence="9" id="KW-0547">Nucleotide-binding</keyword>
<feature type="coiled-coil region" evidence="7">
    <location>
        <begin position="155"/>
        <end position="192"/>
    </location>
</feature>
<dbReference type="InterPro" id="IPR003661">
    <property type="entry name" value="HisK_dim/P_dom"/>
</dbReference>
<dbReference type="PROSITE" id="PS50109">
    <property type="entry name" value="HIS_KIN"/>
    <property type="match status" value="1"/>
</dbReference>
<dbReference type="GO" id="GO:0005524">
    <property type="term" value="F:ATP binding"/>
    <property type="evidence" value="ECO:0007669"/>
    <property type="project" value="UniProtKB-KW"/>
</dbReference>
<dbReference type="Proteomes" id="UP001209681">
    <property type="component" value="Unassembled WGS sequence"/>
</dbReference>
<comment type="catalytic activity">
    <reaction evidence="1">
        <text>ATP + protein L-histidine = ADP + protein N-phospho-L-histidine.</text>
        <dbReference type="EC" id="2.7.13.3"/>
    </reaction>
</comment>
<evidence type="ECO:0000256" key="1">
    <source>
        <dbReference type="ARBA" id="ARBA00000085"/>
    </source>
</evidence>
<dbReference type="CDD" id="cd00075">
    <property type="entry name" value="HATPase"/>
    <property type="match status" value="1"/>
</dbReference>
<dbReference type="SMART" id="SM00387">
    <property type="entry name" value="HATPase_c"/>
    <property type="match status" value="1"/>
</dbReference>
<keyword evidence="5" id="KW-0418">Kinase</keyword>
<dbReference type="Pfam" id="PF00512">
    <property type="entry name" value="HisKA"/>
    <property type="match status" value="1"/>
</dbReference>
<dbReference type="Pfam" id="PF13492">
    <property type="entry name" value="GAF_3"/>
    <property type="match status" value="1"/>
</dbReference>
<dbReference type="Pfam" id="PF02518">
    <property type="entry name" value="HATPase_c"/>
    <property type="match status" value="1"/>
</dbReference>
<dbReference type="CDD" id="cd00082">
    <property type="entry name" value="HisKA"/>
    <property type="match status" value="1"/>
</dbReference>
<dbReference type="SUPFAM" id="SSF47384">
    <property type="entry name" value="Homodimeric domain of signal transducing histidine kinase"/>
    <property type="match status" value="1"/>
</dbReference>
<reference evidence="9 10" key="1">
    <citation type="submission" date="2022-11" db="EMBL/GenBank/DDBJ databases">
        <title>Desulfobotulus tamanensis H1 sp. nov. - anaerobic, alkaliphilic, sulphate reducing bacterium isolated from terrestrial mud volcano.</title>
        <authorList>
            <person name="Frolova A."/>
            <person name="Merkel A.Y."/>
            <person name="Slobodkin A.I."/>
        </authorList>
    </citation>
    <scope>NUCLEOTIDE SEQUENCE [LARGE SCALE GENOMIC DNA]</scope>
    <source>
        <strain evidence="9 10">H1</strain>
    </source>
</reference>
<evidence type="ECO:0000259" key="8">
    <source>
        <dbReference type="PROSITE" id="PS50109"/>
    </source>
</evidence>
<evidence type="ECO:0000313" key="10">
    <source>
        <dbReference type="Proteomes" id="UP001209681"/>
    </source>
</evidence>
<keyword evidence="6" id="KW-0902">Two-component regulatory system</keyword>
<name>A0ABT3N9E7_9BACT</name>
<keyword evidence="10" id="KW-1185">Reference proteome</keyword>
<evidence type="ECO:0000256" key="6">
    <source>
        <dbReference type="ARBA" id="ARBA00023012"/>
    </source>
</evidence>